<feature type="active site" description="Proton acceptor" evidence="3">
    <location>
        <position position="90"/>
    </location>
</feature>
<evidence type="ECO:0000256" key="3">
    <source>
        <dbReference type="PIRSR" id="PIRSR617939-1"/>
    </source>
</evidence>
<name>A0A0N4UUY5_ENTVE</name>
<reference evidence="5 6" key="2">
    <citation type="submission" date="2018-10" db="EMBL/GenBank/DDBJ databases">
        <authorList>
            <consortium name="Pathogen Informatics"/>
        </authorList>
    </citation>
    <scope>NUCLEOTIDE SEQUENCE [LARGE SCALE GENOMIC DNA]</scope>
</reference>
<sequence length="174" mass="19687">MVAGNPVSQSHFFFYFAYGSNLLEERLHVQIKDAVFECTGRLSNYKLCFYDDSSRWHGALASVEEVPGEEVWGCVWRVPNSFADELDLQENVYKRLQVNIDVADSVISCRTYQYLLDSRKPALPSPHYKHVIVSGAIEHSLPPSYVAKLKEVKDNGYTGSVLVNLQALKNLPCK</sequence>
<proteinExistence type="predicted"/>
<dbReference type="CDD" id="cd06661">
    <property type="entry name" value="GGCT_like"/>
    <property type="match status" value="1"/>
</dbReference>
<dbReference type="InterPro" id="IPR013024">
    <property type="entry name" value="GGCT-like"/>
</dbReference>
<dbReference type="EMBL" id="UXUI01007151">
    <property type="protein sequence ID" value="VDD85792.1"/>
    <property type="molecule type" value="Genomic_DNA"/>
</dbReference>
<keyword evidence="2" id="KW-0456">Lyase</keyword>
<protein>
    <recommendedName>
        <fullName evidence="1">gamma-glutamylcyclotransferase</fullName>
        <ecNumber evidence="1">4.3.2.9</ecNumber>
    </recommendedName>
</protein>
<dbReference type="Gene3D" id="3.10.490.10">
    <property type="entry name" value="Gamma-glutamyl cyclotransferase-like"/>
    <property type="match status" value="1"/>
</dbReference>
<feature type="binding site" evidence="4">
    <location>
        <begin position="15"/>
        <end position="20"/>
    </location>
    <ligand>
        <name>substrate</name>
    </ligand>
</feature>
<evidence type="ECO:0000256" key="2">
    <source>
        <dbReference type="ARBA" id="ARBA00023239"/>
    </source>
</evidence>
<gene>
    <name evidence="5" type="ORF">EVEC_LOCUS935</name>
</gene>
<organism evidence="7">
    <name type="scientific">Enterobius vermicularis</name>
    <name type="common">Human pinworm</name>
    <dbReference type="NCBI Taxonomy" id="51028"/>
    <lineage>
        <taxon>Eukaryota</taxon>
        <taxon>Metazoa</taxon>
        <taxon>Ecdysozoa</taxon>
        <taxon>Nematoda</taxon>
        <taxon>Chromadorea</taxon>
        <taxon>Rhabditida</taxon>
        <taxon>Spirurina</taxon>
        <taxon>Oxyuridomorpha</taxon>
        <taxon>Oxyuroidea</taxon>
        <taxon>Oxyuridae</taxon>
        <taxon>Enterobius</taxon>
    </lineage>
</organism>
<dbReference type="Pfam" id="PF13772">
    <property type="entry name" value="AIG2_2"/>
    <property type="match status" value="1"/>
</dbReference>
<dbReference type="GO" id="GO:0003839">
    <property type="term" value="F:gamma-glutamylcyclotransferase activity"/>
    <property type="evidence" value="ECO:0007669"/>
    <property type="project" value="UniProtKB-EC"/>
</dbReference>
<dbReference type="STRING" id="51028.A0A0N4UUY5"/>
<evidence type="ECO:0000256" key="4">
    <source>
        <dbReference type="PIRSR" id="PIRSR617939-2"/>
    </source>
</evidence>
<dbReference type="InterPro" id="IPR036568">
    <property type="entry name" value="GGCT-like_sf"/>
</dbReference>
<evidence type="ECO:0000256" key="1">
    <source>
        <dbReference type="ARBA" id="ARBA00012346"/>
    </source>
</evidence>
<keyword evidence="6" id="KW-1185">Reference proteome</keyword>
<dbReference type="SUPFAM" id="SSF110857">
    <property type="entry name" value="Gamma-glutamyl cyclotransferase-like"/>
    <property type="match status" value="1"/>
</dbReference>
<dbReference type="AlphaFoldDB" id="A0A0N4UUY5"/>
<evidence type="ECO:0000313" key="5">
    <source>
        <dbReference type="EMBL" id="VDD85792.1"/>
    </source>
</evidence>
<accession>A0A0N4UUY5</accession>
<reference evidence="7" key="1">
    <citation type="submission" date="2017-02" db="UniProtKB">
        <authorList>
            <consortium name="WormBaseParasite"/>
        </authorList>
    </citation>
    <scope>IDENTIFICATION</scope>
</reference>
<evidence type="ECO:0000313" key="6">
    <source>
        <dbReference type="Proteomes" id="UP000274131"/>
    </source>
</evidence>
<dbReference type="Proteomes" id="UP000274131">
    <property type="component" value="Unassembled WGS sequence"/>
</dbReference>
<dbReference type="InterPro" id="IPR017939">
    <property type="entry name" value="G-Glutamylcylcotransferase"/>
</dbReference>
<dbReference type="EC" id="4.3.2.9" evidence="1"/>
<dbReference type="OrthoDB" id="2924818at2759"/>
<feature type="binding site" evidence="4">
    <location>
        <position position="128"/>
    </location>
    <ligand>
        <name>substrate</name>
    </ligand>
</feature>
<dbReference type="PANTHER" id="PTHR12935">
    <property type="entry name" value="GAMMA-GLUTAMYLCYCLOTRANSFERASE"/>
    <property type="match status" value="1"/>
</dbReference>
<dbReference type="WBParaSite" id="EVEC_0000122701-mRNA-1">
    <property type="protein sequence ID" value="EVEC_0000122701-mRNA-1"/>
    <property type="gene ID" value="EVEC_0000122701"/>
</dbReference>
<evidence type="ECO:0000313" key="7">
    <source>
        <dbReference type="WBParaSite" id="EVEC_0000122701-mRNA-1"/>
    </source>
</evidence>
<dbReference type="PANTHER" id="PTHR12935:SF0">
    <property type="entry name" value="GAMMA-GLUTAMYLCYCLOTRANSFERASE"/>
    <property type="match status" value="1"/>
</dbReference>